<protein>
    <recommendedName>
        <fullName evidence="12">Transposase</fullName>
    </recommendedName>
</protein>
<dbReference type="EMBL" id="OZ034815">
    <property type="protein sequence ID" value="CAL1369109.1"/>
    <property type="molecule type" value="Genomic_DNA"/>
</dbReference>
<dbReference type="GO" id="GO:0008270">
    <property type="term" value="F:zinc ion binding"/>
    <property type="evidence" value="ECO:0007669"/>
    <property type="project" value="UniProtKB-KW"/>
</dbReference>
<keyword evidence="5" id="KW-0238">DNA-binding</keyword>
<dbReference type="GO" id="GO:0046983">
    <property type="term" value="F:protein dimerization activity"/>
    <property type="evidence" value="ECO:0007669"/>
    <property type="project" value="InterPro"/>
</dbReference>
<evidence type="ECO:0008006" key="12">
    <source>
        <dbReference type="Google" id="ProtNLM"/>
    </source>
</evidence>
<evidence type="ECO:0000256" key="6">
    <source>
        <dbReference type="ARBA" id="ARBA00023242"/>
    </source>
</evidence>
<dbReference type="AlphaFoldDB" id="A0AAV2D939"/>
<accession>A0AAV2D939</accession>
<feature type="region of interest" description="Disordered" evidence="7">
    <location>
        <begin position="622"/>
        <end position="641"/>
    </location>
</feature>
<dbReference type="Pfam" id="PF05699">
    <property type="entry name" value="Dimer_Tnp_hAT"/>
    <property type="match status" value="1"/>
</dbReference>
<name>A0AAV2D939_9ROSI</name>
<comment type="subcellular location">
    <subcellularLocation>
        <location evidence="1">Nucleus</location>
    </subcellularLocation>
</comment>
<dbReference type="Pfam" id="PF14372">
    <property type="entry name" value="hAT-like_RNase-H"/>
    <property type="match status" value="1"/>
</dbReference>
<sequence>MDPPARSLFSSKGSSGNPKRRAKRRSQEPLDPEDTKNHPLADTDALSSAGTDDVYQLIPGGIHLVKWAVAESLPFLFVDSVAFQQTFIILNPAAPKVTSVNVRRGAMKLFGTETESLRSTLRDLNCRVSLTSGVWSWPWPDPDNFILSGLTLAYLYLSCQWIDENWEKQSRVIGWLRLDWPMEDPENVSSSIMEAVSKWGLQGKILSMNFDDLILTNVPDTVSQLRSSLNPVFDERLFHSKCAYHILNSCFEDGFSVISTQLDKVRNAIDFIYWDEARTLQFKEMCSQSCVRHKRLLPDTPEWVNTTYDMLDAFIRKRHILTEFCNREFAAGTYCHDGEPLTEDEWQVVCTMRDFFERFRAAFDIFCSLYVPNTNLVIPILFTLSEAFAQYRDDKHVGQFCVGLQAKFSAYWDGEGIPMVYCLATILDPRYKLAGLFRLLDAYHANMNSSIGNTKDEVQALLYRMYDAYFQQYSPTPIPKDLVRAEGCSSSGTKTAVRLVRSVRKGGDVDSYSELNYYLSSNDVSGFSMEEDIDKLDMFDVLKWWKHNQVKYPVLSTMAREVLAPLASAKVPDDTFDFHSPEVNSRRWEIRLETAEMCVCLKDWLRAASHAQHLFVDMHAGDVSSDEEDGENDEGKDINDD</sequence>
<keyword evidence="2" id="KW-0479">Metal-binding</keyword>
<evidence type="ECO:0000313" key="10">
    <source>
        <dbReference type="EMBL" id="CAL1369109.1"/>
    </source>
</evidence>
<keyword evidence="3" id="KW-0863">Zinc-finger</keyword>
<evidence type="ECO:0000256" key="1">
    <source>
        <dbReference type="ARBA" id="ARBA00004123"/>
    </source>
</evidence>
<dbReference type="SUPFAM" id="SSF53098">
    <property type="entry name" value="Ribonuclease H-like"/>
    <property type="match status" value="1"/>
</dbReference>
<reference evidence="10 11" key="1">
    <citation type="submission" date="2024-04" db="EMBL/GenBank/DDBJ databases">
        <authorList>
            <person name="Fracassetti M."/>
        </authorList>
    </citation>
    <scope>NUCLEOTIDE SEQUENCE [LARGE SCALE GENOMIC DNA]</scope>
</reference>
<feature type="compositionally biased region" description="Polar residues" evidence="7">
    <location>
        <begin position="8"/>
        <end position="17"/>
    </location>
</feature>
<evidence type="ECO:0000259" key="8">
    <source>
        <dbReference type="Pfam" id="PF05699"/>
    </source>
</evidence>
<feature type="domain" description="hAT-like transposase RNase-H fold" evidence="9">
    <location>
        <begin position="383"/>
        <end position="461"/>
    </location>
</feature>
<evidence type="ECO:0000256" key="4">
    <source>
        <dbReference type="ARBA" id="ARBA00022833"/>
    </source>
</evidence>
<feature type="domain" description="HAT C-terminal dimerisation" evidence="8">
    <location>
        <begin position="530"/>
        <end position="605"/>
    </location>
</feature>
<evidence type="ECO:0000256" key="2">
    <source>
        <dbReference type="ARBA" id="ARBA00022723"/>
    </source>
</evidence>
<dbReference type="Proteomes" id="UP001497516">
    <property type="component" value="Chromosome 2"/>
</dbReference>
<dbReference type="InterPro" id="IPR012337">
    <property type="entry name" value="RNaseH-like_sf"/>
</dbReference>
<dbReference type="InterPro" id="IPR025525">
    <property type="entry name" value="hAT-like_transposase_RNase-H"/>
</dbReference>
<keyword evidence="6" id="KW-0539">Nucleus</keyword>
<dbReference type="InterPro" id="IPR052035">
    <property type="entry name" value="ZnF_BED_domain_contain"/>
</dbReference>
<dbReference type="InterPro" id="IPR008906">
    <property type="entry name" value="HATC_C_dom"/>
</dbReference>
<keyword evidence="11" id="KW-1185">Reference proteome</keyword>
<evidence type="ECO:0000313" key="11">
    <source>
        <dbReference type="Proteomes" id="UP001497516"/>
    </source>
</evidence>
<evidence type="ECO:0000259" key="9">
    <source>
        <dbReference type="Pfam" id="PF14372"/>
    </source>
</evidence>
<dbReference type="PANTHER" id="PTHR46481">
    <property type="entry name" value="ZINC FINGER BED DOMAIN-CONTAINING PROTEIN 4"/>
    <property type="match status" value="1"/>
</dbReference>
<organism evidence="10 11">
    <name type="scientific">Linum trigynum</name>
    <dbReference type="NCBI Taxonomy" id="586398"/>
    <lineage>
        <taxon>Eukaryota</taxon>
        <taxon>Viridiplantae</taxon>
        <taxon>Streptophyta</taxon>
        <taxon>Embryophyta</taxon>
        <taxon>Tracheophyta</taxon>
        <taxon>Spermatophyta</taxon>
        <taxon>Magnoliopsida</taxon>
        <taxon>eudicotyledons</taxon>
        <taxon>Gunneridae</taxon>
        <taxon>Pentapetalae</taxon>
        <taxon>rosids</taxon>
        <taxon>fabids</taxon>
        <taxon>Malpighiales</taxon>
        <taxon>Linaceae</taxon>
        <taxon>Linum</taxon>
    </lineage>
</organism>
<evidence type="ECO:0000256" key="5">
    <source>
        <dbReference type="ARBA" id="ARBA00023125"/>
    </source>
</evidence>
<dbReference type="PANTHER" id="PTHR46481:SF10">
    <property type="entry name" value="ZINC FINGER BED DOMAIN-CONTAINING PROTEIN 39"/>
    <property type="match status" value="1"/>
</dbReference>
<keyword evidence="4" id="KW-0862">Zinc</keyword>
<gene>
    <name evidence="10" type="ORF">LTRI10_LOCUS11894</name>
</gene>
<dbReference type="GO" id="GO:0003677">
    <property type="term" value="F:DNA binding"/>
    <property type="evidence" value="ECO:0007669"/>
    <property type="project" value="UniProtKB-KW"/>
</dbReference>
<evidence type="ECO:0000256" key="7">
    <source>
        <dbReference type="SAM" id="MobiDB-lite"/>
    </source>
</evidence>
<evidence type="ECO:0000256" key="3">
    <source>
        <dbReference type="ARBA" id="ARBA00022771"/>
    </source>
</evidence>
<feature type="compositionally biased region" description="Basic and acidic residues" evidence="7">
    <location>
        <begin position="25"/>
        <end position="41"/>
    </location>
</feature>
<dbReference type="GO" id="GO:0005634">
    <property type="term" value="C:nucleus"/>
    <property type="evidence" value="ECO:0007669"/>
    <property type="project" value="UniProtKB-SubCell"/>
</dbReference>
<proteinExistence type="predicted"/>
<feature type="region of interest" description="Disordered" evidence="7">
    <location>
        <begin position="1"/>
        <end position="45"/>
    </location>
</feature>